<gene>
    <name evidence="2" type="ORF">G9X64_02705</name>
</gene>
<proteinExistence type="predicted"/>
<evidence type="ECO:0000259" key="1">
    <source>
        <dbReference type="Pfam" id="PF05076"/>
    </source>
</evidence>
<dbReference type="AlphaFoldDB" id="A0A7Y3WD30"/>
<evidence type="ECO:0000313" key="3">
    <source>
        <dbReference type="Proteomes" id="UP000519972"/>
    </source>
</evidence>
<feature type="domain" description="Suppressor of fused-like" evidence="1">
    <location>
        <begin position="38"/>
        <end position="202"/>
    </location>
</feature>
<organism evidence="2 3">
    <name type="scientific">Rhizobium sophorae</name>
    <dbReference type="NCBI Taxonomy" id="1535242"/>
    <lineage>
        <taxon>Bacteria</taxon>
        <taxon>Pseudomonadati</taxon>
        <taxon>Pseudomonadota</taxon>
        <taxon>Alphaproteobacteria</taxon>
        <taxon>Hyphomicrobiales</taxon>
        <taxon>Rhizobiaceae</taxon>
        <taxon>Rhizobium/Agrobacterium group</taxon>
        <taxon>Rhizobium</taxon>
    </lineage>
</organism>
<accession>A0A7Y3WD30</accession>
<dbReference type="Proteomes" id="UP000519972">
    <property type="component" value="Unassembled WGS sequence"/>
</dbReference>
<comment type="caution">
    <text evidence="2">The sequence shown here is derived from an EMBL/GenBank/DDBJ whole genome shotgun (WGS) entry which is preliminary data.</text>
</comment>
<reference evidence="2 3" key="1">
    <citation type="submission" date="2020-02" db="EMBL/GenBank/DDBJ databases">
        <authorList>
            <person name="Sun Q."/>
        </authorList>
    </citation>
    <scope>NUCLEOTIDE SEQUENCE [LARGE SCALE GENOMIC DNA]</scope>
    <source>
        <strain evidence="2 3">CCBAU 03386</strain>
    </source>
</reference>
<evidence type="ECO:0000313" key="2">
    <source>
        <dbReference type="EMBL" id="NNU35426.1"/>
    </source>
</evidence>
<keyword evidence="3" id="KW-1185">Reference proteome</keyword>
<dbReference type="InterPro" id="IPR020941">
    <property type="entry name" value="SUFU-like_domain"/>
</dbReference>
<dbReference type="EMBL" id="JABFCN010000003">
    <property type="protein sequence ID" value="NNU35426.1"/>
    <property type="molecule type" value="Genomic_DNA"/>
</dbReference>
<protein>
    <submittedName>
        <fullName evidence="2">Suppressor of fused domain protein</fullName>
    </submittedName>
</protein>
<dbReference type="Pfam" id="PF05076">
    <property type="entry name" value="SUFU"/>
    <property type="match status" value="1"/>
</dbReference>
<name>A0A7Y3WD30_9HYPH</name>
<sequence length="205" mass="23724">MVTMPGAETTSFNAHRRAVYENELDEPEYSFADNRSDGIEIHAFGRDFAPVGTDEGYVLLTNGMRDRRMTLPASHLEKGEKPRAELMWYVREPTPENIVNLRWLAELPFMDATWFGFGHRVPMPTPPVEGCDFRTFLFLTPIIETDQRIAEALMIENDPVEILTVNLISDAEYRFIKEKGLNPFLDMLDEEDYLPIFDPKRKSYL</sequence>